<reference evidence="1 2" key="1">
    <citation type="submission" date="2024-04" db="EMBL/GenBank/DDBJ databases">
        <title>Phyllosticta paracitricarpa is synonymous to the EU quarantine fungus P. citricarpa based on phylogenomic analyses.</title>
        <authorList>
            <consortium name="Lawrence Berkeley National Laboratory"/>
            <person name="Van Ingen-Buijs V.A."/>
            <person name="Van Westerhoven A.C."/>
            <person name="Haridas S."/>
            <person name="Skiadas P."/>
            <person name="Martin F."/>
            <person name="Groenewald J.Z."/>
            <person name="Crous P.W."/>
            <person name="Seidl M.F."/>
        </authorList>
    </citation>
    <scope>NUCLEOTIDE SEQUENCE [LARGE SCALE GENOMIC DNA]</scope>
    <source>
        <strain evidence="1 2">CBS 123371</strain>
    </source>
</reference>
<dbReference type="Proteomes" id="UP001363622">
    <property type="component" value="Unassembled WGS sequence"/>
</dbReference>
<gene>
    <name evidence="1" type="ORF">IWZ03DRAFT_364864</name>
</gene>
<evidence type="ECO:0000313" key="1">
    <source>
        <dbReference type="EMBL" id="KAK7523532.1"/>
    </source>
</evidence>
<proteinExistence type="predicted"/>
<organism evidence="1 2">
    <name type="scientific">Phyllosticta citriasiana</name>
    <dbReference type="NCBI Taxonomy" id="595635"/>
    <lineage>
        <taxon>Eukaryota</taxon>
        <taxon>Fungi</taxon>
        <taxon>Dikarya</taxon>
        <taxon>Ascomycota</taxon>
        <taxon>Pezizomycotina</taxon>
        <taxon>Dothideomycetes</taxon>
        <taxon>Dothideomycetes incertae sedis</taxon>
        <taxon>Botryosphaeriales</taxon>
        <taxon>Phyllostictaceae</taxon>
        <taxon>Phyllosticta</taxon>
    </lineage>
</organism>
<sequence>MSRIGLVVWLVGWLVGRLVNLSSLYFCARGGRKTRCDAMQRERYERAAALGSGPWMQIEQVRRIVVVKSSSSLPSMLRSLSYVDS</sequence>
<accession>A0ABR1KXK0</accession>
<evidence type="ECO:0008006" key="3">
    <source>
        <dbReference type="Google" id="ProtNLM"/>
    </source>
</evidence>
<protein>
    <recommendedName>
        <fullName evidence="3">Secreted protein</fullName>
    </recommendedName>
</protein>
<name>A0ABR1KXK0_9PEZI</name>
<evidence type="ECO:0000313" key="2">
    <source>
        <dbReference type="Proteomes" id="UP001363622"/>
    </source>
</evidence>
<dbReference type="EMBL" id="JBBPHU010000001">
    <property type="protein sequence ID" value="KAK7523532.1"/>
    <property type="molecule type" value="Genomic_DNA"/>
</dbReference>
<comment type="caution">
    <text evidence="1">The sequence shown here is derived from an EMBL/GenBank/DDBJ whole genome shotgun (WGS) entry which is preliminary data.</text>
</comment>
<keyword evidence="2" id="KW-1185">Reference proteome</keyword>